<feature type="compositionally biased region" description="Basic and acidic residues" evidence="1">
    <location>
        <begin position="27"/>
        <end position="37"/>
    </location>
</feature>
<accession>A0AAN5D5E0</accession>
<evidence type="ECO:0000256" key="1">
    <source>
        <dbReference type="SAM" id="MobiDB-lite"/>
    </source>
</evidence>
<comment type="caution">
    <text evidence="2">The sequence shown here is derived from an EMBL/GenBank/DDBJ whole genome shotgun (WGS) entry which is preliminary data.</text>
</comment>
<protein>
    <submittedName>
        <fullName evidence="2">Uncharacterized protein</fullName>
    </submittedName>
</protein>
<gene>
    <name evidence="2" type="ORF">PMAYCL1PPCAC_26227</name>
</gene>
<proteinExistence type="predicted"/>
<evidence type="ECO:0000313" key="2">
    <source>
        <dbReference type="EMBL" id="GMR56032.1"/>
    </source>
</evidence>
<feature type="compositionally biased region" description="Low complexity" evidence="1">
    <location>
        <begin position="10"/>
        <end position="26"/>
    </location>
</feature>
<reference evidence="3" key="1">
    <citation type="submission" date="2022-10" db="EMBL/GenBank/DDBJ databases">
        <title>Genome assembly of Pristionchus species.</title>
        <authorList>
            <person name="Yoshida K."/>
            <person name="Sommer R.J."/>
        </authorList>
    </citation>
    <scope>NUCLEOTIDE SEQUENCE [LARGE SCALE GENOMIC DNA]</scope>
    <source>
        <strain evidence="3">RS5460</strain>
    </source>
</reference>
<dbReference type="Proteomes" id="UP001328107">
    <property type="component" value="Unassembled WGS sequence"/>
</dbReference>
<organism evidence="2 3">
    <name type="scientific">Pristionchus mayeri</name>
    <dbReference type="NCBI Taxonomy" id="1317129"/>
    <lineage>
        <taxon>Eukaryota</taxon>
        <taxon>Metazoa</taxon>
        <taxon>Ecdysozoa</taxon>
        <taxon>Nematoda</taxon>
        <taxon>Chromadorea</taxon>
        <taxon>Rhabditida</taxon>
        <taxon>Rhabditina</taxon>
        <taxon>Diplogasteromorpha</taxon>
        <taxon>Diplogasteroidea</taxon>
        <taxon>Neodiplogasteridae</taxon>
        <taxon>Pristionchus</taxon>
    </lineage>
</organism>
<feature type="non-terminal residue" evidence="2">
    <location>
        <position position="131"/>
    </location>
</feature>
<sequence>RAASVRREQSSITSLSSAASAEAEASTVHEEETREDNNFCTGQTTSECPRCNKMVRGPLEARRLHYDRWHYDRYNSDKSIVKARKVSEVDDWLCSKIGQEEYYPRGCLHCLKNGEKRVFIMRTSLLNHIAK</sequence>
<keyword evidence="3" id="KW-1185">Reference proteome</keyword>
<dbReference type="EMBL" id="BTRK01000005">
    <property type="protein sequence ID" value="GMR56032.1"/>
    <property type="molecule type" value="Genomic_DNA"/>
</dbReference>
<feature type="non-terminal residue" evidence="2">
    <location>
        <position position="1"/>
    </location>
</feature>
<evidence type="ECO:0000313" key="3">
    <source>
        <dbReference type="Proteomes" id="UP001328107"/>
    </source>
</evidence>
<feature type="region of interest" description="Disordered" evidence="1">
    <location>
        <begin position="1"/>
        <end position="43"/>
    </location>
</feature>
<dbReference type="AlphaFoldDB" id="A0AAN5D5E0"/>
<name>A0AAN5D5E0_9BILA</name>